<keyword evidence="1" id="KW-0812">Transmembrane</keyword>
<sequence length="72" mass="7698">MMIHIASAIHTFAQGAQEDGTFAGEGLSAIETFAYFFAAPIGLFLAISVITYALTGERKKKEKISSVITSID</sequence>
<accession>A0A6J5Z5R7</accession>
<protein>
    <submittedName>
        <fullName evidence="2">Unannotated protein</fullName>
    </submittedName>
</protein>
<dbReference type="AlphaFoldDB" id="A0A6J5Z5R7"/>
<proteinExistence type="predicted"/>
<reference evidence="2" key="1">
    <citation type="submission" date="2020-05" db="EMBL/GenBank/DDBJ databases">
        <authorList>
            <person name="Chiriac C."/>
            <person name="Salcher M."/>
            <person name="Ghai R."/>
            <person name="Kavagutti S V."/>
        </authorList>
    </citation>
    <scope>NUCLEOTIDE SEQUENCE</scope>
</reference>
<dbReference type="EMBL" id="CAESAF010000054">
    <property type="protein sequence ID" value="CAB4336866.1"/>
    <property type="molecule type" value="Genomic_DNA"/>
</dbReference>
<evidence type="ECO:0000313" key="2">
    <source>
        <dbReference type="EMBL" id="CAB4336866.1"/>
    </source>
</evidence>
<organism evidence="2">
    <name type="scientific">freshwater metagenome</name>
    <dbReference type="NCBI Taxonomy" id="449393"/>
    <lineage>
        <taxon>unclassified sequences</taxon>
        <taxon>metagenomes</taxon>
        <taxon>ecological metagenomes</taxon>
    </lineage>
</organism>
<feature type="transmembrane region" description="Helical" evidence="1">
    <location>
        <begin position="33"/>
        <end position="54"/>
    </location>
</feature>
<name>A0A6J5Z5R7_9ZZZZ</name>
<evidence type="ECO:0000256" key="1">
    <source>
        <dbReference type="SAM" id="Phobius"/>
    </source>
</evidence>
<keyword evidence="1" id="KW-1133">Transmembrane helix</keyword>
<gene>
    <name evidence="2" type="ORF">UFOPK3574_00618</name>
</gene>
<keyword evidence="1" id="KW-0472">Membrane</keyword>